<gene>
    <name evidence="1" type="ORF">FOF46_17270</name>
</gene>
<dbReference type="RefSeq" id="WP_143917322.1">
    <property type="nucleotide sequence ID" value="NZ_CANMXV010000021.1"/>
</dbReference>
<organism evidence="1 2">
    <name type="scientific">Aquimarina algiphila</name>
    <dbReference type="NCBI Taxonomy" id="2047982"/>
    <lineage>
        <taxon>Bacteria</taxon>
        <taxon>Pseudomonadati</taxon>
        <taxon>Bacteroidota</taxon>
        <taxon>Flavobacteriia</taxon>
        <taxon>Flavobacteriales</taxon>
        <taxon>Flavobacteriaceae</taxon>
        <taxon>Aquimarina</taxon>
    </lineage>
</organism>
<reference evidence="1 2" key="1">
    <citation type="submission" date="2019-07" db="EMBL/GenBank/DDBJ databases">
        <title>The draft genome sequence of Aquimarina algiphila M91.</title>
        <authorList>
            <person name="Meng X."/>
        </authorList>
    </citation>
    <scope>NUCLEOTIDE SEQUENCE [LARGE SCALE GENOMIC DNA]</scope>
    <source>
        <strain evidence="1 2">M91</strain>
    </source>
</reference>
<dbReference type="EMBL" id="VLNR01000038">
    <property type="protein sequence ID" value="TSE06974.1"/>
    <property type="molecule type" value="Genomic_DNA"/>
</dbReference>
<accession>A0A554VHH9</accession>
<comment type="caution">
    <text evidence="1">The sequence shown here is derived from an EMBL/GenBank/DDBJ whole genome shotgun (WGS) entry which is preliminary data.</text>
</comment>
<sequence length="107" mass="12430">MEELIKGKIKKFTEISRKLNLKHSETKPYTLAQFFDFEIIRYDEDVETTIDFKNKDQLIEVLKNLNPNNVTEQALKNLEKKFLENNVNPGNQFYLKLKTGGSGYGNG</sequence>
<keyword evidence="2" id="KW-1185">Reference proteome</keyword>
<dbReference type="AlphaFoldDB" id="A0A554VHH9"/>
<evidence type="ECO:0000313" key="1">
    <source>
        <dbReference type="EMBL" id="TSE06974.1"/>
    </source>
</evidence>
<protein>
    <submittedName>
        <fullName evidence="1">Uncharacterized protein</fullName>
    </submittedName>
</protein>
<proteinExistence type="predicted"/>
<evidence type="ECO:0000313" key="2">
    <source>
        <dbReference type="Proteomes" id="UP000318833"/>
    </source>
</evidence>
<dbReference type="Proteomes" id="UP000318833">
    <property type="component" value="Unassembled WGS sequence"/>
</dbReference>
<name>A0A554VHH9_9FLAO</name>